<dbReference type="GO" id="GO:0005829">
    <property type="term" value="C:cytosol"/>
    <property type="evidence" value="ECO:0007669"/>
    <property type="project" value="TreeGrafter"/>
</dbReference>
<sequence>MNVVDIITKKRNGLTMTRSEIDYMVKGISEGTIPDYQIAAWAMAVYFQGMDIEETRDLTLAMAYSGEVMDLAPIQGFKVDKHSTGGVGDKTTLIAIALAAAAGIPVAKMSGRGLGHTGGTVDKFESIPGFRVELSRREFIEQVNTIKAALISQSGNLVPADKRLYAIRDVTATVESIPLIASSIISKKIAAGAQGIVLDVKVGRGAFMKDLDTATQLARTMVEIGKGAGREVVAVLTDMNQPLGYNVGNALEVAEALDLLRGQGAEDLKEVSLILTAHMLVLAGKHTDFQAAREELQQLLATGQAFQKFTEIVAAQGGRLDFSLPFYDLPQASHKEELIAREEGYVVDLDALKVGHAAMLLGAGREQLDDHIDPSVGVQLVKKYGDFVKKGDVLAVMHVNDINRLALARQQLQEAFTVGPAQPVTIPLVYKTVLSQNT</sequence>
<evidence type="ECO:0000256" key="7">
    <source>
        <dbReference type="ARBA" id="ARBA00022676"/>
    </source>
</evidence>
<dbReference type="NCBIfam" id="NF004490">
    <property type="entry name" value="PRK05820.1"/>
    <property type="match status" value="1"/>
</dbReference>
<dbReference type="GO" id="GO:0006206">
    <property type="term" value="P:pyrimidine nucleobase metabolic process"/>
    <property type="evidence" value="ECO:0007669"/>
    <property type="project" value="InterPro"/>
</dbReference>
<keyword evidence="8" id="KW-0808">Transferase</keyword>
<keyword evidence="7" id="KW-0328">Glycosyltransferase</keyword>
<dbReference type="InterPro" id="IPR035902">
    <property type="entry name" value="Nuc_phospho_transferase"/>
</dbReference>
<dbReference type="PANTHER" id="PTHR10515">
    <property type="entry name" value="THYMIDINE PHOSPHORYLASE"/>
    <property type="match status" value="1"/>
</dbReference>
<proteinExistence type="inferred from homology"/>
<accession>A0A0E4GAZ6</accession>
<dbReference type="GO" id="GO:0006213">
    <property type="term" value="P:pyrimidine nucleoside metabolic process"/>
    <property type="evidence" value="ECO:0007669"/>
    <property type="project" value="InterPro"/>
</dbReference>
<keyword evidence="13" id="KW-1185">Reference proteome</keyword>
<dbReference type="InterPro" id="IPR017459">
    <property type="entry name" value="Glycosyl_Trfase_fam3_N_dom"/>
</dbReference>
<feature type="domain" description="Pyrimidine nucleoside phosphorylase C-terminal" evidence="11">
    <location>
        <begin position="345"/>
        <end position="419"/>
    </location>
</feature>
<evidence type="ECO:0000256" key="3">
    <source>
        <dbReference type="ARBA" id="ARBA00006915"/>
    </source>
</evidence>
<dbReference type="Pfam" id="PF07831">
    <property type="entry name" value="PYNP_C"/>
    <property type="match status" value="1"/>
</dbReference>
<organism evidence="12 13">
    <name type="scientific">Syntrophomonas zehnderi OL-4</name>
    <dbReference type="NCBI Taxonomy" id="690567"/>
    <lineage>
        <taxon>Bacteria</taxon>
        <taxon>Bacillati</taxon>
        <taxon>Bacillota</taxon>
        <taxon>Clostridia</taxon>
        <taxon>Eubacteriales</taxon>
        <taxon>Syntrophomonadaceae</taxon>
        <taxon>Syntrophomonas</taxon>
    </lineage>
</organism>
<dbReference type="AlphaFoldDB" id="A0A0E4GAZ6"/>
<comment type="catalytic activity">
    <reaction evidence="10">
        <text>thymidine + phosphate = 2-deoxy-alpha-D-ribose 1-phosphate + thymine</text>
        <dbReference type="Rhea" id="RHEA:16037"/>
        <dbReference type="ChEBI" id="CHEBI:17748"/>
        <dbReference type="ChEBI" id="CHEBI:17821"/>
        <dbReference type="ChEBI" id="CHEBI:43474"/>
        <dbReference type="ChEBI" id="CHEBI:57259"/>
        <dbReference type="EC" id="2.4.2.2"/>
    </reaction>
</comment>
<dbReference type="RefSeq" id="WP_046496861.1">
    <property type="nucleotide sequence ID" value="NZ_CGIH01000026.1"/>
</dbReference>
<dbReference type="InterPro" id="IPR036566">
    <property type="entry name" value="PYNP-like_C_sf"/>
</dbReference>
<dbReference type="GO" id="GO:0004645">
    <property type="term" value="F:1,4-alpha-oligoglucan phosphorylase activity"/>
    <property type="evidence" value="ECO:0007669"/>
    <property type="project" value="InterPro"/>
</dbReference>
<dbReference type="SUPFAM" id="SSF47648">
    <property type="entry name" value="Nucleoside phosphorylase/phosphoribosyltransferase N-terminal domain"/>
    <property type="match status" value="1"/>
</dbReference>
<dbReference type="PROSITE" id="PS00647">
    <property type="entry name" value="THYMID_PHOSPHORYLASE"/>
    <property type="match status" value="1"/>
</dbReference>
<evidence type="ECO:0000256" key="1">
    <source>
        <dbReference type="ARBA" id="ARBA00001066"/>
    </source>
</evidence>
<evidence type="ECO:0000256" key="6">
    <source>
        <dbReference type="ARBA" id="ARBA00014680"/>
    </source>
</evidence>
<dbReference type="InterPro" id="IPR013102">
    <property type="entry name" value="PYNP_C"/>
</dbReference>
<dbReference type="InterPro" id="IPR000053">
    <property type="entry name" value="Thymidine/pyrmidine_PPase"/>
</dbReference>
<dbReference type="SMART" id="SM00941">
    <property type="entry name" value="PYNP_C"/>
    <property type="match status" value="1"/>
</dbReference>
<dbReference type="InterPro" id="IPR018090">
    <property type="entry name" value="Pyrmidine_PPas_bac/euk"/>
</dbReference>
<dbReference type="EMBL" id="CGIH01000026">
    <property type="protein sequence ID" value="CFX51014.1"/>
    <property type="molecule type" value="Genomic_DNA"/>
</dbReference>
<name>A0A0E4GAZ6_9FIRM</name>
<dbReference type="Gene3D" id="3.40.1030.10">
    <property type="entry name" value="Nucleoside phosphorylase/phosphoribosyltransferase catalytic domain"/>
    <property type="match status" value="1"/>
</dbReference>
<comment type="function">
    <text evidence="2">Catalyzes phosphorolysis of the pyrimidine nucleosides uridine, thymidine and 2'-deoxyuridine with the formation of the corresponding pyrimidine base and ribose-1-phosphate.</text>
</comment>
<dbReference type="PANTHER" id="PTHR10515:SF0">
    <property type="entry name" value="THYMIDINE PHOSPHORYLASE"/>
    <property type="match status" value="1"/>
</dbReference>
<dbReference type="EC" id="2.4.2.2" evidence="5"/>
<dbReference type="STRING" id="690567.1353"/>
<evidence type="ECO:0000259" key="11">
    <source>
        <dbReference type="SMART" id="SM00941"/>
    </source>
</evidence>
<dbReference type="Gene3D" id="3.90.1170.30">
    <property type="entry name" value="Pyrimidine nucleoside phosphorylase-like, C-terminal domain"/>
    <property type="match status" value="1"/>
</dbReference>
<reference evidence="12 13" key="1">
    <citation type="submission" date="2015-03" db="EMBL/GenBank/DDBJ databases">
        <authorList>
            <person name="Murphy D."/>
        </authorList>
    </citation>
    <scope>NUCLEOTIDE SEQUENCE [LARGE SCALE GENOMIC DNA]</scope>
    <source>
        <strain evidence="12 13">OL-4</strain>
    </source>
</reference>
<protein>
    <recommendedName>
        <fullName evidence="6">Pyrimidine-nucleoside phosphorylase</fullName>
        <ecNumber evidence="5">2.4.2.2</ecNumber>
    </recommendedName>
</protein>
<dbReference type="InterPro" id="IPR000312">
    <property type="entry name" value="Glycosyl_Trfase_fam3"/>
</dbReference>
<dbReference type="GO" id="GO:0009032">
    <property type="term" value="F:thymidine phosphorylase activity"/>
    <property type="evidence" value="ECO:0007669"/>
    <property type="project" value="TreeGrafter"/>
</dbReference>
<evidence type="ECO:0000256" key="4">
    <source>
        <dbReference type="ARBA" id="ARBA00011738"/>
    </source>
</evidence>
<dbReference type="NCBIfam" id="TIGR02644">
    <property type="entry name" value="Y_phosphoryl"/>
    <property type="match status" value="1"/>
</dbReference>
<evidence type="ECO:0000313" key="12">
    <source>
        <dbReference type="EMBL" id="CFX51014.1"/>
    </source>
</evidence>
<dbReference type="OrthoDB" id="9763887at2"/>
<gene>
    <name evidence="12" type="ORF">1353</name>
</gene>
<evidence type="ECO:0000256" key="2">
    <source>
        <dbReference type="ARBA" id="ARBA00003877"/>
    </source>
</evidence>
<evidence type="ECO:0000256" key="9">
    <source>
        <dbReference type="ARBA" id="ARBA00048453"/>
    </source>
</evidence>
<comment type="catalytic activity">
    <reaction evidence="1">
        <text>2'-deoxyuridine + phosphate = 2-deoxy-alpha-D-ribose 1-phosphate + uracil</text>
        <dbReference type="Rhea" id="RHEA:22824"/>
        <dbReference type="ChEBI" id="CHEBI:16450"/>
        <dbReference type="ChEBI" id="CHEBI:17568"/>
        <dbReference type="ChEBI" id="CHEBI:43474"/>
        <dbReference type="ChEBI" id="CHEBI:57259"/>
        <dbReference type="EC" id="2.4.2.2"/>
    </reaction>
</comment>
<evidence type="ECO:0000256" key="10">
    <source>
        <dbReference type="ARBA" id="ARBA00048525"/>
    </source>
</evidence>
<evidence type="ECO:0000256" key="8">
    <source>
        <dbReference type="ARBA" id="ARBA00022679"/>
    </source>
</evidence>
<comment type="subunit">
    <text evidence="4">Homodimer.</text>
</comment>
<dbReference type="PIRSF" id="PIRSF000478">
    <property type="entry name" value="TP_PyNP"/>
    <property type="match status" value="1"/>
</dbReference>
<comment type="similarity">
    <text evidence="3">Belongs to the thymidine/pyrimidine-nucleoside phosphorylase family.</text>
</comment>
<dbReference type="SUPFAM" id="SSF52418">
    <property type="entry name" value="Nucleoside phosphorylase/phosphoribosyltransferase catalytic domain"/>
    <property type="match status" value="1"/>
</dbReference>
<evidence type="ECO:0000313" key="13">
    <source>
        <dbReference type="Proteomes" id="UP000045545"/>
    </source>
</evidence>
<dbReference type="Pfam" id="PF02885">
    <property type="entry name" value="Glycos_trans_3N"/>
    <property type="match status" value="1"/>
</dbReference>
<comment type="catalytic activity">
    <reaction evidence="9">
        <text>uridine + phosphate = alpha-D-ribose 1-phosphate + uracil</text>
        <dbReference type="Rhea" id="RHEA:24388"/>
        <dbReference type="ChEBI" id="CHEBI:16704"/>
        <dbReference type="ChEBI" id="CHEBI:17568"/>
        <dbReference type="ChEBI" id="CHEBI:43474"/>
        <dbReference type="ChEBI" id="CHEBI:57720"/>
        <dbReference type="EC" id="2.4.2.2"/>
    </reaction>
</comment>
<dbReference type="Proteomes" id="UP000045545">
    <property type="component" value="Unassembled WGS sequence"/>
</dbReference>
<dbReference type="FunFam" id="3.40.1030.10:FF:000003">
    <property type="entry name" value="Pyrimidine-nucleoside phosphorylase"/>
    <property type="match status" value="1"/>
</dbReference>
<dbReference type="InterPro" id="IPR036320">
    <property type="entry name" value="Glycosyl_Trfase_fam3_N_dom_sf"/>
</dbReference>
<dbReference type="Pfam" id="PF00591">
    <property type="entry name" value="Glycos_transf_3"/>
    <property type="match status" value="1"/>
</dbReference>
<dbReference type="InterPro" id="IPR017872">
    <property type="entry name" value="Pyrmidine_PPase_CS"/>
</dbReference>
<dbReference type="Gene3D" id="1.20.970.10">
    <property type="entry name" value="Transferase, Pyrimidine Nucleoside Phosphorylase, Chain C"/>
    <property type="match status" value="1"/>
</dbReference>
<dbReference type="SUPFAM" id="SSF54680">
    <property type="entry name" value="Pyrimidine nucleoside phosphorylase C-terminal domain"/>
    <property type="match status" value="1"/>
</dbReference>
<evidence type="ECO:0000256" key="5">
    <source>
        <dbReference type="ARBA" id="ARBA00011889"/>
    </source>
</evidence>